<dbReference type="Proteomes" id="UP001141950">
    <property type="component" value="Unassembled WGS sequence"/>
</dbReference>
<dbReference type="Pfam" id="PF02493">
    <property type="entry name" value="MORN"/>
    <property type="match status" value="8"/>
</dbReference>
<dbReference type="PANTHER" id="PTHR23084">
    <property type="entry name" value="PHOSPHATIDYLINOSITOL-4-PHOSPHATE 5-KINASE RELATED"/>
    <property type="match status" value="1"/>
</dbReference>
<gene>
    <name evidence="4" type="ORF">NQZ67_16810</name>
</gene>
<dbReference type="EMBL" id="JANIPJ010000012">
    <property type="protein sequence ID" value="MCR2805552.1"/>
    <property type="molecule type" value="Genomic_DNA"/>
</dbReference>
<organism evidence="4 5">
    <name type="scientific">Paenibacillus soyae</name>
    <dbReference type="NCBI Taxonomy" id="2969249"/>
    <lineage>
        <taxon>Bacteria</taxon>
        <taxon>Bacillati</taxon>
        <taxon>Bacillota</taxon>
        <taxon>Bacilli</taxon>
        <taxon>Bacillales</taxon>
        <taxon>Paenibacillaceae</taxon>
        <taxon>Paenibacillus</taxon>
    </lineage>
</organism>
<feature type="chain" id="PRO_5040859623" evidence="2">
    <location>
        <begin position="30"/>
        <end position="648"/>
    </location>
</feature>
<dbReference type="PANTHER" id="PTHR23084:SF263">
    <property type="entry name" value="MORN REPEAT-CONTAINING PROTEIN 1"/>
    <property type="match status" value="1"/>
</dbReference>
<comment type="caution">
    <text evidence="4">The sequence shown here is derived from an EMBL/GenBank/DDBJ whole genome shotgun (WGS) entry which is preliminary data.</text>
</comment>
<evidence type="ECO:0000256" key="1">
    <source>
        <dbReference type="ARBA" id="ARBA00022737"/>
    </source>
</evidence>
<dbReference type="InterPro" id="IPR012854">
    <property type="entry name" value="Cu_amine_oxidase-like_N"/>
</dbReference>
<protein>
    <submittedName>
        <fullName evidence="4">Stalk domain-containing protein</fullName>
    </submittedName>
</protein>
<keyword evidence="1" id="KW-0677">Repeat</keyword>
<feature type="signal peptide" evidence="2">
    <location>
        <begin position="1"/>
        <end position="29"/>
    </location>
</feature>
<sequence length="648" mass="72557">MFSKAGKLLIASAITAAALSWSAPGSTYAALSHKLDKGLENEIREELGLPLSEPVTEDEVHILTQLSIDAGEDIRSLKGLEQAYFLHTLLLLGAHEALDLSALADVESLELLAIDRDALSKEGRYVVDQLEENDVAVVDIDPSEFEDNGPIEVYIDGELAEFQIDPVIISGSTMVQFRPLFEQFGLEVGWDQATRTVTGTKEKLEIELVIDSKTASVSGQQLTLPTAPKILTGNTMVPLRFIGEATGRRVTWDGETRTVYIDSTVTSYNFEYLYSNDTEYFGAEQNGLPHGEGRLLHNGKLFYEGDFKNGIIEGSGIMYDLEDRSSYYEGEFKNNRFNGQGTTVYSDGSYYEGPFVDGMREGSGKLLNADDSLQYAGMFSGDALNGKGTYYFDDTSYYVGSFTDGSFDGQGKMYYEGELKFEGIWYGSNRGIGKEYYDGKLGYEGYFFDNVPNRYGTVYLTDNGEKYYRGQMKDGQITGVGMFYLDDEARYIGEVFEDKMDGYGFIKEVDGTIHNEGYWVNDEFYGEDPPPVTEDSKIKSLSRNSDFTYADGYYENEYDLSNTEAMMFIQLSTEEDLDAFNSLSKENKAKFMNGFVQDRWGHVLGVDNCYVYVMYDEDVYAEATLTYQMADSSVQVAEYPRGNGTINE</sequence>
<dbReference type="InterPro" id="IPR036582">
    <property type="entry name" value="Mao_N_sf"/>
</dbReference>
<dbReference type="SUPFAM" id="SSF55383">
    <property type="entry name" value="Copper amine oxidase, domain N"/>
    <property type="match status" value="1"/>
</dbReference>
<dbReference type="InterPro" id="IPR003409">
    <property type="entry name" value="MORN"/>
</dbReference>
<accession>A0A9X2SC19</accession>
<dbReference type="SMART" id="SM00698">
    <property type="entry name" value="MORN"/>
    <property type="match status" value="8"/>
</dbReference>
<keyword evidence="5" id="KW-1185">Reference proteome</keyword>
<dbReference type="Gene3D" id="2.20.110.10">
    <property type="entry name" value="Histone H3 K4-specific methyltransferase SET7/9 N-terminal domain"/>
    <property type="match status" value="4"/>
</dbReference>
<name>A0A9X2SC19_9BACL</name>
<dbReference type="Pfam" id="PF07833">
    <property type="entry name" value="Cu_amine_oxidN1"/>
    <property type="match status" value="1"/>
</dbReference>
<evidence type="ECO:0000259" key="3">
    <source>
        <dbReference type="Pfam" id="PF07833"/>
    </source>
</evidence>
<proteinExistence type="predicted"/>
<dbReference type="Gene3D" id="3.30.457.10">
    <property type="entry name" value="Copper amine oxidase-like, N-terminal domain"/>
    <property type="match status" value="1"/>
</dbReference>
<reference evidence="4" key="1">
    <citation type="submission" date="2022-08" db="EMBL/GenBank/DDBJ databases">
        <title>The genomic sequence of strain Paenibacillus sp. SCIV0701.</title>
        <authorList>
            <person name="Zhao H."/>
        </authorList>
    </citation>
    <scope>NUCLEOTIDE SEQUENCE</scope>
    <source>
        <strain evidence="4">SCIV0701</strain>
    </source>
</reference>
<dbReference type="AlphaFoldDB" id="A0A9X2SC19"/>
<evidence type="ECO:0000256" key="2">
    <source>
        <dbReference type="SAM" id="SignalP"/>
    </source>
</evidence>
<dbReference type="RefSeq" id="WP_257448126.1">
    <property type="nucleotide sequence ID" value="NZ_JANIPJ010000012.1"/>
</dbReference>
<feature type="domain" description="Copper amine oxidase-like N-terminal" evidence="3">
    <location>
        <begin position="155"/>
        <end position="261"/>
    </location>
</feature>
<dbReference type="SUPFAM" id="SSF82185">
    <property type="entry name" value="Histone H3 K4-specific methyltransferase SET7/9 N-terminal domain"/>
    <property type="match status" value="3"/>
</dbReference>
<evidence type="ECO:0000313" key="4">
    <source>
        <dbReference type="EMBL" id="MCR2805552.1"/>
    </source>
</evidence>
<keyword evidence="2" id="KW-0732">Signal</keyword>
<evidence type="ECO:0000313" key="5">
    <source>
        <dbReference type="Proteomes" id="UP001141950"/>
    </source>
</evidence>